<proteinExistence type="inferred from homology"/>
<dbReference type="Gene3D" id="3.40.190.10">
    <property type="entry name" value="Periplasmic binding protein-like II"/>
    <property type="match status" value="2"/>
</dbReference>
<organism evidence="6 7">
    <name type="scientific">Marinomonas spartinae</name>
    <dbReference type="NCBI Taxonomy" id="1792290"/>
    <lineage>
        <taxon>Bacteria</taxon>
        <taxon>Pseudomonadati</taxon>
        <taxon>Pseudomonadota</taxon>
        <taxon>Gammaproteobacteria</taxon>
        <taxon>Oceanospirillales</taxon>
        <taxon>Oceanospirillaceae</taxon>
        <taxon>Marinomonas</taxon>
    </lineage>
</organism>
<dbReference type="GO" id="GO:0042597">
    <property type="term" value="C:periplasmic space"/>
    <property type="evidence" value="ECO:0007669"/>
    <property type="project" value="UniProtKB-SubCell"/>
</dbReference>
<evidence type="ECO:0000256" key="4">
    <source>
        <dbReference type="SAM" id="SignalP"/>
    </source>
</evidence>
<evidence type="ECO:0000313" key="6">
    <source>
        <dbReference type="EMBL" id="SBS35012.1"/>
    </source>
</evidence>
<keyword evidence="3 4" id="KW-0732">Signal</keyword>
<dbReference type="STRING" id="1792290.MSP8886_03233"/>
<dbReference type="InterPro" id="IPR017793">
    <property type="entry name" value="ABC_transptr_urea-assoc_sub-bd"/>
</dbReference>
<dbReference type="RefSeq" id="WP_067018273.1">
    <property type="nucleotide sequence ID" value="NZ_FLOB01000009.1"/>
</dbReference>
<dbReference type="PANTHER" id="PTHR30024:SF47">
    <property type="entry name" value="TAURINE-BINDING PERIPLASMIC PROTEIN"/>
    <property type="match status" value="1"/>
</dbReference>
<evidence type="ECO:0000313" key="7">
    <source>
        <dbReference type="Proteomes" id="UP000092544"/>
    </source>
</evidence>
<sequence length="350" mass="37937">MQYSAKKLTVLLCSLLLSANVLAKDHFKVCWSIYAGWMPWAYAQESGIIKKWGDKYGIDIDVVQINDYVESMNQYTAGQFDGCTMANMDALTIPAASGVDSTALIVGDYSNGNDAVILKGKKHLKDIKGQNVNLVQFSVSHYLLARALASVGMSEKDVNVVNTSDADMASVFGTSDVTAAVTWNPIVSEILQMPNTYDVFDSSQIPGEILDTMVVNTKTLKENPNFGKALVGAWYEIMGLMQGNSAKAKEVRTDMAEAAETNLAGYDAQLAKTHMFYTPQSALKLVDSKQLYTTMKHVAEFSFAHGLLGDGAPSAGAVGIQMPAGVFGDKNNIKLRFDPTYMQMAADGKL</sequence>
<dbReference type="NCBIfam" id="TIGR03427">
    <property type="entry name" value="ABC_peri_uca"/>
    <property type="match status" value="1"/>
</dbReference>
<feature type="domain" description="SsuA/THI5-like" evidence="5">
    <location>
        <begin position="54"/>
        <end position="233"/>
    </location>
</feature>
<reference evidence="6 7" key="1">
    <citation type="submission" date="2016-06" db="EMBL/GenBank/DDBJ databases">
        <authorList>
            <person name="Kjaerup R.B."/>
            <person name="Dalgaard T.S."/>
            <person name="Juul-Madsen H.R."/>
        </authorList>
    </citation>
    <scope>NUCLEOTIDE SEQUENCE [LARGE SCALE GENOMIC DNA]</scope>
    <source>
        <strain evidence="6 7">CECT 8886</strain>
    </source>
</reference>
<evidence type="ECO:0000256" key="1">
    <source>
        <dbReference type="ARBA" id="ARBA00004418"/>
    </source>
</evidence>
<dbReference type="EMBL" id="FLOB01000009">
    <property type="protein sequence ID" value="SBS35012.1"/>
    <property type="molecule type" value="Genomic_DNA"/>
</dbReference>
<dbReference type="PANTHER" id="PTHR30024">
    <property type="entry name" value="ALIPHATIC SULFONATES-BINDING PROTEIN-RELATED"/>
    <property type="match status" value="1"/>
</dbReference>
<gene>
    <name evidence="6" type="ORF">MSP8886_03233</name>
</gene>
<comment type="subcellular location">
    <subcellularLocation>
        <location evidence="1">Periplasm</location>
    </subcellularLocation>
</comment>
<evidence type="ECO:0000256" key="2">
    <source>
        <dbReference type="ARBA" id="ARBA00010742"/>
    </source>
</evidence>
<dbReference type="AlphaFoldDB" id="A0A1A8TPM1"/>
<dbReference type="Proteomes" id="UP000092544">
    <property type="component" value="Unassembled WGS sequence"/>
</dbReference>
<comment type="similarity">
    <text evidence="2">Belongs to the bacterial solute-binding protein SsuA/TauA family.</text>
</comment>
<accession>A0A1A8TPM1</accession>
<dbReference type="InterPro" id="IPR015168">
    <property type="entry name" value="SsuA/THI5"/>
</dbReference>
<evidence type="ECO:0000256" key="3">
    <source>
        <dbReference type="ARBA" id="ARBA00022729"/>
    </source>
</evidence>
<dbReference type="Pfam" id="PF09084">
    <property type="entry name" value="NMT1"/>
    <property type="match status" value="1"/>
</dbReference>
<dbReference type="SUPFAM" id="SSF53850">
    <property type="entry name" value="Periplasmic binding protein-like II"/>
    <property type="match status" value="1"/>
</dbReference>
<dbReference type="OrthoDB" id="5292144at2"/>
<name>A0A1A8TPM1_9GAMM</name>
<feature type="chain" id="PRO_5008379183" evidence="4">
    <location>
        <begin position="24"/>
        <end position="350"/>
    </location>
</feature>
<feature type="signal peptide" evidence="4">
    <location>
        <begin position="1"/>
        <end position="23"/>
    </location>
</feature>
<keyword evidence="7" id="KW-1185">Reference proteome</keyword>
<protein>
    <submittedName>
        <fullName evidence="6">Alkanesulfonate transporter substrate-binding subunit</fullName>
    </submittedName>
</protein>
<evidence type="ECO:0000259" key="5">
    <source>
        <dbReference type="Pfam" id="PF09084"/>
    </source>
</evidence>